<keyword evidence="3" id="KW-1185">Reference proteome</keyword>
<dbReference type="OrthoDB" id="2874131at2759"/>
<gene>
    <name evidence="2" type="ORF">ARMGADRAFT_1087300</name>
</gene>
<dbReference type="EMBL" id="KZ293689">
    <property type="protein sequence ID" value="PBK85749.1"/>
    <property type="molecule type" value="Genomic_DNA"/>
</dbReference>
<organism evidence="2 3">
    <name type="scientific">Armillaria gallica</name>
    <name type="common">Bulbous honey fungus</name>
    <name type="synonym">Armillaria bulbosa</name>
    <dbReference type="NCBI Taxonomy" id="47427"/>
    <lineage>
        <taxon>Eukaryota</taxon>
        <taxon>Fungi</taxon>
        <taxon>Dikarya</taxon>
        <taxon>Basidiomycota</taxon>
        <taxon>Agaricomycotina</taxon>
        <taxon>Agaricomycetes</taxon>
        <taxon>Agaricomycetidae</taxon>
        <taxon>Agaricales</taxon>
        <taxon>Marasmiineae</taxon>
        <taxon>Physalacriaceae</taxon>
        <taxon>Armillaria</taxon>
    </lineage>
</organism>
<dbReference type="OMA" id="ANFEPRR"/>
<dbReference type="AlphaFoldDB" id="A0A2H3CRQ8"/>
<protein>
    <submittedName>
        <fullName evidence="2">Uncharacterized protein</fullName>
    </submittedName>
</protein>
<feature type="region of interest" description="Disordered" evidence="1">
    <location>
        <begin position="359"/>
        <end position="383"/>
    </location>
</feature>
<reference evidence="3" key="1">
    <citation type="journal article" date="2017" name="Nat. Ecol. Evol.">
        <title>Genome expansion and lineage-specific genetic innovations in the forest pathogenic fungi Armillaria.</title>
        <authorList>
            <person name="Sipos G."/>
            <person name="Prasanna A.N."/>
            <person name="Walter M.C."/>
            <person name="O'Connor E."/>
            <person name="Balint B."/>
            <person name="Krizsan K."/>
            <person name="Kiss B."/>
            <person name="Hess J."/>
            <person name="Varga T."/>
            <person name="Slot J."/>
            <person name="Riley R."/>
            <person name="Boka B."/>
            <person name="Rigling D."/>
            <person name="Barry K."/>
            <person name="Lee J."/>
            <person name="Mihaltcheva S."/>
            <person name="LaButti K."/>
            <person name="Lipzen A."/>
            <person name="Waldron R."/>
            <person name="Moloney N.M."/>
            <person name="Sperisen C."/>
            <person name="Kredics L."/>
            <person name="Vagvoelgyi C."/>
            <person name="Patrignani A."/>
            <person name="Fitzpatrick D."/>
            <person name="Nagy I."/>
            <person name="Doyle S."/>
            <person name="Anderson J.B."/>
            <person name="Grigoriev I.V."/>
            <person name="Gueldener U."/>
            <person name="Muensterkoetter M."/>
            <person name="Nagy L.G."/>
        </authorList>
    </citation>
    <scope>NUCLEOTIDE SEQUENCE [LARGE SCALE GENOMIC DNA]</scope>
    <source>
        <strain evidence="3">Ar21-2</strain>
    </source>
</reference>
<dbReference type="Proteomes" id="UP000217790">
    <property type="component" value="Unassembled WGS sequence"/>
</dbReference>
<evidence type="ECO:0000256" key="1">
    <source>
        <dbReference type="SAM" id="MobiDB-lite"/>
    </source>
</evidence>
<evidence type="ECO:0000313" key="3">
    <source>
        <dbReference type="Proteomes" id="UP000217790"/>
    </source>
</evidence>
<sequence>MERLLGERLMYLLPLLTDNGMAGAQQDRYDVVRHDANFEPRRILHSIPSNAIVVRDQVCFYHDCYEAPGSGKAMFQLIRNNHEVIIWGPPVVVLANLMIQLELIETLLGSIAFDDIRQATLYIAWDGRARLIPQEQRFLQIPYFAGYRCVDESQLQVTEWLQAGWKRALLDGVRPVEVEYAYNRTSSLALQCMIDACRNLEALNLTTPVLACLTRDGRIIGIVKCIEEGARMMLYQDRALVYTAFRKLQQRHIYLLDGHDMDPSAVLIVDDKVRFVDMALKRWFSPNVLIYDRSIHDGVQLKQAQQSHWRQAELLFERTHTRPGTSNRYRTCEYRLINVISAPGMPLVTFSACPLVGHRRRKKRKKRSSESHIPSDDGEYLPGRDNPILPRCCRIGLNQHEHFVRQPNPHTIHLATSLSSFNLSSSRPPSPARTYSNIIEYSTLIVQTHPHPVTVKIFLNPAGSKSSNSNALDEHLSSFAFSIPLDSYLVILNEGRERYAYHDIPALPFADDILLQ</sequence>
<evidence type="ECO:0000313" key="2">
    <source>
        <dbReference type="EMBL" id="PBK85749.1"/>
    </source>
</evidence>
<proteinExistence type="predicted"/>
<dbReference type="InParanoid" id="A0A2H3CRQ8"/>
<name>A0A2H3CRQ8_ARMGA</name>
<accession>A0A2H3CRQ8</accession>